<keyword evidence="6" id="KW-0004">4Fe-4S</keyword>
<dbReference type="InterPro" id="IPR003265">
    <property type="entry name" value="HhH-GPD_domain"/>
</dbReference>
<dbReference type="EC" id="3.2.2.31" evidence="4 14"/>
<dbReference type="OrthoDB" id="9802365at2"/>
<evidence type="ECO:0000259" key="15">
    <source>
        <dbReference type="SMART" id="SM00478"/>
    </source>
</evidence>
<evidence type="ECO:0000256" key="6">
    <source>
        <dbReference type="ARBA" id="ARBA00022485"/>
    </source>
</evidence>
<dbReference type="GO" id="GO:0000701">
    <property type="term" value="F:purine-specific mismatch base pair DNA N-glycosylase activity"/>
    <property type="evidence" value="ECO:0007669"/>
    <property type="project" value="UniProtKB-EC"/>
</dbReference>
<keyword evidence="8 14" id="KW-0227">DNA damage</keyword>
<comment type="cofactor">
    <cofactor evidence="14">
        <name>[4Fe-4S] cluster</name>
        <dbReference type="ChEBI" id="CHEBI:49883"/>
    </cofactor>
    <text evidence="14">Binds 1 [4Fe-4S] cluster.</text>
</comment>
<dbReference type="InterPro" id="IPR044298">
    <property type="entry name" value="MIG/MutY"/>
</dbReference>
<evidence type="ECO:0000256" key="5">
    <source>
        <dbReference type="ARBA" id="ARBA00022023"/>
    </source>
</evidence>
<keyword evidence="10 14" id="KW-0408">Iron</keyword>
<reference evidence="17" key="1">
    <citation type="submission" date="2016-11" db="EMBL/GenBank/DDBJ databases">
        <authorList>
            <person name="Varghese N."/>
            <person name="Submissions S."/>
        </authorList>
    </citation>
    <scope>NUCLEOTIDE SEQUENCE [LARGE SCALE GENOMIC DNA]</scope>
    <source>
        <strain evidence="17">DSM 27370</strain>
    </source>
</reference>
<evidence type="ECO:0000256" key="4">
    <source>
        <dbReference type="ARBA" id="ARBA00012045"/>
    </source>
</evidence>
<name>A0A1M5C6H1_9BACT</name>
<dbReference type="AlphaFoldDB" id="A0A1M5C6H1"/>
<comment type="catalytic activity">
    <reaction evidence="1 14">
        <text>Hydrolyzes free adenine bases from 7,8-dihydro-8-oxoguanine:adenine mismatched double-stranded DNA, leaving an apurinic site.</text>
        <dbReference type="EC" id="3.2.2.31"/>
    </reaction>
</comment>
<dbReference type="GO" id="GO:0035485">
    <property type="term" value="F:adenine/guanine mispair binding"/>
    <property type="evidence" value="ECO:0007669"/>
    <property type="project" value="TreeGrafter"/>
</dbReference>
<dbReference type="FunFam" id="1.10.340.30:FF:000010">
    <property type="entry name" value="Adenine DNA glycosylase"/>
    <property type="match status" value="1"/>
</dbReference>
<dbReference type="GO" id="GO:0046872">
    <property type="term" value="F:metal ion binding"/>
    <property type="evidence" value="ECO:0007669"/>
    <property type="project" value="UniProtKB-UniRule"/>
</dbReference>
<keyword evidence="9" id="KW-0378">Hydrolase</keyword>
<gene>
    <name evidence="16" type="ORF">SAMN05444362_10749</name>
</gene>
<organism evidence="16 17">
    <name type="scientific">Dysgonomonas macrotermitis</name>
    <dbReference type="NCBI Taxonomy" id="1346286"/>
    <lineage>
        <taxon>Bacteria</taxon>
        <taxon>Pseudomonadati</taxon>
        <taxon>Bacteroidota</taxon>
        <taxon>Bacteroidia</taxon>
        <taxon>Bacteroidales</taxon>
        <taxon>Dysgonomonadaceae</taxon>
        <taxon>Dysgonomonas</taxon>
    </lineage>
</organism>
<comment type="similarity">
    <text evidence="3 14">Belongs to the Nth/MutY family.</text>
</comment>
<dbReference type="Pfam" id="PF00730">
    <property type="entry name" value="HhH-GPD"/>
    <property type="match status" value="1"/>
</dbReference>
<dbReference type="InterPro" id="IPR029119">
    <property type="entry name" value="MutY_C"/>
</dbReference>
<evidence type="ECO:0000256" key="1">
    <source>
        <dbReference type="ARBA" id="ARBA00000843"/>
    </source>
</evidence>
<dbReference type="CDD" id="cd03431">
    <property type="entry name" value="NUDIX_DNA_Glycosylase_C-MutY"/>
    <property type="match status" value="1"/>
</dbReference>
<evidence type="ECO:0000256" key="10">
    <source>
        <dbReference type="ARBA" id="ARBA00023004"/>
    </source>
</evidence>
<keyword evidence="17" id="KW-1185">Reference proteome</keyword>
<dbReference type="Gene3D" id="3.90.79.10">
    <property type="entry name" value="Nucleoside Triphosphate Pyrophosphohydrolase"/>
    <property type="match status" value="1"/>
</dbReference>
<dbReference type="GO" id="GO:0006298">
    <property type="term" value="P:mismatch repair"/>
    <property type="evidence" value="ECO:0007669"/>
    <property type="project" value="TreeGrafter"/>
</dbReference>
<dbReference type="InterPro" id="IPR015797">
    <property type="entry name" value="NUDIX_hydrolase-like_dom_sf"/>
</dbReference>
<evidence type="ECO:0000313" key="16">
    <source>
        <dbReference type="EMBL" id="SHF50315.1"/>
    </source>
</evidence>
<dbReference type="CDD" id="cd00056">
    <property type="entry name" value="ENDO3c"/>
    <property type="match status" value="1"/>
</dbReference>
<keyword evidence="11" id="KW-0411">Iron-sulfur</keyword>
<dbReference type="SUPFAM" id="SSF48150">
    <property type="entry name" value="DNA-glycosylase"/>
    <property type="match status" value="1"/>
</dbReference>
<evidence type="ECO:0000256" key="11">
    <source>
        <dbReference type="ARBA" id="ARBA00023014"/>
    </source>
</evidence>
<evidence type="ECO:0000256" key="12">
    <source>
        <dbReference type="ARBA" id="ARBA00023204"/>
    </source>
</evidence>
<proteinExistence type="inferred from homology"/>
<dbReference type="Gene3D" id="1.10.1670.10">
    <property type="entry name" value="Helix-hairpin-Helix base-excision DNA repair enzymes (C-terminal)"/>
    <property type="match status" value="1"/>
</dbReference>
<dbReference type="InterPro" id="IPR011257">
    <property type="entry name" value="DNA_glycosylase"/>
</dbReference>
<dbReference type="Pfam" id="PF14815">
    <property type="entry name" value="NUDIX_4"/>
    <property type="match status" value="1"/>
</dbReference>
<comment type="function">
    <text evidence="2">Adenine glycosylase active on G-A mispairs. MutY also corrects error-prone DNA synthesis past GO lesions which are due to the oxidatively damaged form of guanine: 7,8-dihydro-8-oxoguanine (8-oxo-dGTP).</text>
</comment>
<dbReference type="GO" id="GO:0051539">
    <property type="term" value="F:4 iron, 4 sulfur cluster binding"/>
    <property type="evidence" value="ECO:0007669"/>
    <property type="project" value="UniProtKB-UniRule"/>
</dbReference>
<dbReference type="SUPFAM" id="SSF55811">
    <property type="entry name" value="Nudix"/>
    <property type="match status" value="1"/>
</dbReference>
<evidence type="ECO:0000256" key="2">
    <source>
        <dbReference type="ARBA" id="ARBA00002933"/>
    </source>
</evidence>
<evidence type="ECO:0000256" key="8">
    <source>
        <dbReference type="ARBA" id="ARBA00022763"/>
    </source>
</evidence>
<sequence length="360" mass="41860">MNQDSQFISRTIIEWYNHHKRDLPWRETKDPYRIWISEIILQQTRVVQGYDYYIRFVDTFPDIIQLADADEDQVLKLWQGLGYYSRARNLHTAAKQVRDNFKGSFPRTYEDILSLKGVGEYTAAAIGSFAFELPYAVVDGNVFRVLSRLFAIDTPIDTSTGKKLFTELANELLDTKQPGLYNQSIMDFGALQCVPQSPDCPNCPLSDKCMAYAQGKVSSYPVKQGKTKVKERFFNYLDIHYKNNTYIQKRTANDIWKNLYELPLIETGSELTLEELQQTQPFTDILQNAGNISIRPVSFTLKHILSHRIIYAKFYKIDITDDTLLKDRFIKIDKSQLDNYAISRLVDKYFEKQAKPDLFL</sequence>
<dbReference type="STRING" id="1346286.SAMN05444362_10749"/>
<evidence type="ECO:0000313" key="17">
    <source>
        <dbReference type="Proteomes" id="UP000184480"/>
    </source>
</evidence>
<dbReference type="GO" id="GO:0006284">
    <property type="term" value="P:base-excision repair"/>
    <property type="evidence" value="ECO:0007669"/>
    <property type="project" value="UniProtKB-UniRule"/>
</dbReference>
<evidence type="ECO:0000256" key="14">
    <source>
        <dbReference type="RuleBase" id="RU365096"/>
    </source>
</evidence>
<evidence type="ECO:0000256" key="7">
    <source>
        <dbReference type="ARBA" id="ARBA00022723"/>
    </source>
</evidence>
<dbReference type="PANTHER" id="PTHR42944:SF1">
    <property type="entry name" value="ADENINE DNA GLYCOSYLASE"/>
    <property type="match status" value="1"/>
</dbReference>
<evidence type="ECO:0000256" key="9">
    <source>
        <dbReference type="ARBA" id="ARBA00022801"/>
    </source>
</evidence>
<dbReference type="NCBIfam" id="TIGR01084">
    <property type="entry name" value="mutY"/>
    <property type="match status" value="1"/>
</dbReference>
<feature type="domain" description="HhH-GPD" evidence="15">
    <location>
        <begin position="40"/>
        <end position="191"/>
    </location>
</feature>
<dbReference type="GO" id="GO:0034039">
    <property type="term" value="F:8-oxo-7,8-dihydroguanine DNA N-glycosylase activity"/>
    <property type="evidence" value="ECO:0007669"/>
    <property type="project" value="TreeGrafter"/>
</dbReference>
<dbReference type="Pfam" id="PF00633">
    <property type="entry name" value="HHH"/>
    <property type="match status" value="1"/>
</dbReference>
<keyword evidence="7" id="KW-0479">Metal-binding</keyword>
<keyword evidence="12" id="KW-0234">DNA repair</keyword>
<dbReference type="PANTHER" id="PTHR42944">
    <property type="entry name" value="ADENINE DNA GLYCOSYLASE"/>
    <property type="match status" value="1"/>
</dbReference>
<dbReference type="SMART" id="SM00478">
    <property type="entry name" value="ENDO3c"/>
    <property type="match status" value="1"/>
</dbReference>
<dbReference type="InterPro" id="IPR005760">
    <property type="entry name" value="A/G_AdeGlyc_MutY"/>
</dbReference>
<dbReference type="InterPro" id="IPR000445">
    <property type="entry name" value="HhH_motif"/>
</dbReference>
<dbReference type="EMBL" id="FQUC01000007">
    <property type="protein sequence ID" value="SHF50315.1"/>
    <property type="molecule type" value="Genomic_DNA"/>
</dbReference>
<dbReference type="RefSeq" id="WP_062179334.1">
    <property type="nucleotide sequence ID" value="NZ_BBXL01000007.1"/>
</dbReference>
<dbReference type="GO" id="GO:0032357">
    <property type="term" value="F:oxidized purine DNA binding"/>
    <property type="evidence" value="ECO:0007669"/>
    <property type="project" value="TreeGrafter"/>
</dbReference>
<evidence type="ECO:0000256" key="13">
    <source>
        <dbReference type="ARBA" id="ARBA00023295"/>
    </source>
</evidence>
<dbReference type="InterPro" id="IPR023170">
    <property type="entry name" value="HhH_base_excis_C"/>
</dbReference>
<dbReference type="Gene3D" id="1.10.340.30">
    <property type="entry name" value="Hypothetical protein, domain 2"/>
    <property type="match status" value="1"/>
</dbReference>
<evidence type="ECO:0000256" key="3">
    <source>
        <dbReference type="ARBA" id="ARBA00008343"/>
    </source>
</evidence>
<protein>
    <recommendedName>
        <fullName evidence="5 14">Adenine DNA glycosylase</fullName>
        <ecNumber evidence="4 14">3.2.2.31</ecNumber>
    </recommendedName>
</protein>
<dbReference type="Proteomes" id="UP000184480">
    <property type="component" value="Unassembled WGS sequence"/>
</dbReference>
<accession>A0A1M5C6H1</accession>
<keyword evidence="13 14" id="KW-0326">Glycosidase</keyword>